<keyword evidence="3" id="KW-1185">Reference proteome</keyword>
<dbReference type="EMBL" id="BAABBO010000007">
    <property type="protein sequence ID" value="GAA3954699.1"/>
    <property type="molecule type" value="Genomic_DNA"/>
</dbReference>
<evidence type="ECO:0000256" key="1">
    <source>
        <dbReference type="SAM" id="SignalP"/>
    </source>
</evidence>
<gene>
    <name evidence="2" type="ORF">GCM10022278_11670</name>
</gene>
<feature type="signal peptide" evidence="1">
    <location>
        <begin position="1"/>
        <end position="33"/>
    </location>
</feature>
<comment type="caution">
    <text evidence="2">The sequence shown here is derived from an EMBL/GenBank/DDBJ whole genome shotgun (WGS) entry which is preliminary data.</text>
</comment>
<evidence type="ECO:0008006" key="4">
    <source>
        <dbReference type="Google" id="ProtNLM"/>
    </source>
</evidence>
<protein>
    <recommendedName>
        <fullName evidence="4">Beta-barrel porin 2</fullName>
    </recommendedName>
</protein>
<sequence length="419" mass="47623">MSSSCIFYPYAQQRSLLGSAILLASIVTTPAFAAVLDDLSMSHRVQGEVRYFWQDALYGQTTPLRPSIAWEPEVSWRGEAPVAVYFKGFARENFLGDSYRSHADVRELYMIYEGNNWDVVAGANKVFWGVTESRHLVDVINQSDLVENIDGEDKLGQPMLNLNLQADWGRIAFFILPYFRERTLPDDNDRFRLPLSIDNEALYDSGDEEWHNDFAVRYSHYIESLDFGISYFNGTNREPRYELLLEPPAAAGFPPAASLQARYVQMRQYGLDLQYTVDSWLLKLEAIYRSTAEDDFLASVSGLEYTIYQIFGTDGDLGLLLEYLNDRRDERIDPVQGDDDVFAGLRWAANDIDGTSILGGAVVDLAGGTTFLSIEAERRLRDDLKLEFAVRLITQADEDDSAFALRNDDYAELGLNYYF</sequence>
<organism evidence="2 3">
    <name type="scientific">Allohahella marinimesophila</name>
    <dbReference type="NCBI Taxonomy" id="1054972"/>
    <lineage>
        <taxon>Bacteria</taxon>
        <taxon>Pseudomonadati</taxon>
        <taxon>Pseudomonadota</taxon>
        <taxon>Gammaproteobacteria</taxon>
        <taxon>Oceanospirillales</taxon>
        <taxon>Hahellaceae</taxon>
        <taxon>Allohahella</taxon>
    </lineage>
</organism>
<feature type="chain" id="PRO_5047438175" description="Beta-barrel porin 2" evidence="1">
    <location>
        <begin position="34"/>
        <end position="419"/>
    </location>
</feature>
<keyword evidence="1" id="KW-0732">Signal</keyword>
<dbReference type="RefSeq" id="WP_344804257.1">
    <property type="nucleotide sequence ID" value="NZ_BAABBO010000007.1"/>
</dbReference>
<evidence type="ECO:0000313" key="3">
    <source>
        <dbReference type="Proteomes" id="UP001501337"/>
    </source>
</evidence>
<evidence type="ECO:0000313" key="2">
    <source>
        <dbReference type="EMBL" id="GAA3954699.1"/>
    </source>
</evidence>
<accession>A0ABP7NV95</accession>
<name>A0ABP7NV95_9GAMM</name>
<dbReference type="Proteomes" id="UP001501337">
    <property type="component" value="Unassembled WGS sequence"/>
</dbReference>
<proteinExistence type="predicted"/>
<reference evidence="3" key="1">
    <citation type="journal article" date="2019" name="Int. J. Syst. Evol. Microbiol.">
        <title>The Global Catalogue of Microorganisms (GCM) 10K type strain sequencing project: providing services to taxonomists for standard genome sequencing and annotation.</title>
        <authorList>
            <consortium name="The Broad Institute Genomics Platform"/>
            <consortium name="The Broad Institute Genome Sequencing Center for Infectious Disease"/>
            <person name="Wu L."/>
            <person name="Ma J."/>
        </authorList>
    </citation>
    <scope>NUCLEOTIDE SEQUENCE [LARGE SCALE GENOMIC DNA]</scope>
    <source>
        <strain evidence="3">JCM 17555</strain>
    </source>
</reference>